<evidence type="ECO:0000313" key="2">
    <source>
        <dbReference type="Proteomes" id="UP000283700"/>
    </source>
</evidence>
<sequence>MGYNIIRLLQFNTLNRNRLKRRNKDSYRQEDKITYRFTVSIVSEKVTIYIECNCFVDSRESDRMGEK</sequence>
<proteinExistence type="predicted"/>
<name>A0A415U4U0_9FIRM</name>
<reference evidence="1 2" key="1">
    <citation type="submission" date="2018-08" db="EMBL/GenBank/DDBJ databases">
        <title>A genome reference for cultivated species of the human gut microbiota.</title>
        <authorList>
            <person name="Zou Y."/>
            <person name="Xue W."/>
            <person name="Luo G."/>
        </authorList>
    </citation>
    <scope>NUCLEOTIDE SEQUENCE [LARGE SCALE GENOMIC DNA]</scope>
    <source>
        <strain evidence="1 2">AF31-17AC</strain>
    </source>
</reference>
<organism evidence="1 2">
    <name type="scientific">Anaerobutyricum hallii</name>
    <dbReference type="NCBI Taxonomy" id="39488"/>
    <lineage>
        <taxon>Bacteria</taxon>
        <taxon>Bacillati</taxon>
        <taxon>Bacillota</taxon>
        <taxon>Clostridia</taxon>
        <taxon>Lachnospirales</taxon>
        <taxon>Lachnospiraceae</taxon>
        <taxon>Anaerobutyricum</taxon>
    </lineage>
</organism>
<gene>
    <name evidence="1" type="ORF">DWZ29_08525</name>
</gene>
<protein>
    <submittedName>
        <fullName evidence="1">Uncharacterized protein</fullName>
    </submittedName>
</protein>
<dbReference type="EMBL" id="QRQO01000020">
    <property type="protein sequence ID" value="RHN13082.1"/>
    <property type="molecule type" value="Genomic_DNA"/>
</dbReference>
<comment type="caution">
    <text evidence="1">The sequence shown here is derived from an EMBL/GenBank/DDBJ whole genome shotgun (WGS) entry which is preliminary data.</text>
</comment>
<dbReference type="Proteomes" id="UP000283700">
    <property type="component" value="Unassembled WGS sequence"/>
</dbReference>
<dbReference type="AlphaFoldDB" id="A0A415U4U0"/>
<evidence type="ECO:0000313" key="1">
    <source>
        <dbReference type="EMBL" id="RHN13082.1"/>
    </source>
</evidence>
<accession>A0A415U4U0</accession>